<sequence length="88" mass="10020">MYICMPPCKAMKPKEAHMQTFKEGFIPAAYDQGIIFAQIDIRPMHKVLRLTCMRSVCKNKKRAVHYQVIKQSDLGNAGPKHSLSLCAR</sequence>
<evidence type="ECO:0000313" key="1">
    <source>
        <dbReference type="EMBL" id="EIE25714.1"/>
    </source>
</evidence>
<dbReference type="GeneID" id="17043718"/>
<dbReference type="RefSeq" id="XP_005650258.1">
    <property type="nucleotide sequence ID" value="XM_005650201.1"/>
</dbReference>
<reference evidence="1 2" key="1">
    <citation type="journal article" date="2012" name="Genome Biol.">
        <title>The genome of the polar eukaryotic microalga coccomyxa subellipsoidea reveals traits of cold adaptation.</title>
        <authorList>
            <person name="Blanc G."/>
            <person name="Agarkova I."/>
            <person name="Grimwood J."/>
            <person name="Kuo A."/>
            <person name="Brueggeman A."/>
            <person name="Dunigan D."/>
            <person name="Gurnon J."/>
            <person name="Ladunga I."/>
            <person name="Lindquist E."/>
            <person name="Lucas S."/>
            <person name="Pangilinan J."/>
            <person name="Proschold T."/>
            <person name="Salamov A."/>
            <person name="Schmutz J."/>
            <person name="Weeks D."/>
            <person name="Yamada T."/>
            <person name="Claverie J.M."/>
            <person name="Grigoriev I."/>
            <person name="Van Etten J."/>
            <person name="Lomsadze A."/>
            <person name="Borodovsky M."/>
        </authorList>
    </citation>
    <scope>NUCLEOTIDE SEQUENCE [LARGE SCALE GENOMIC DNA]</scope>
    <source>
        <strain evidence="1 2">C-169</strain>
    </source>
</reference>
<dbReference type="KEGG" id="csl:COCSUDRAFT_52551"/>
<accession>I0Z4Z5</accession>
<proteinExistence type="predicted"/>
<name>I0Z4Z5_COCSC</name>
<evidence type="ECO:0000313" key="2">
    <source>
        <dbReference type="Proteomes" id="UP000007264"/>
    </source>
</evidence>
<keyword evidence="2" id="KW-1185">Reference proteome</keyword>
<protein>
    <submittedName>
        <fullName evidence="1">Uncharacterized protein</fullName>
    </submittedName>
</protein>
<organism evidence="1 2">
    <name type="scientific">Coccomyxa subellipsoidea (strain C-169)</name>
    <name type="common">Green microalga</name>
    <dbReference type="NCBI Taxonomy" id="574566"/>
    <lineage>
        <taxon>Eukaryota</taxon>
        <taxon>Viridiplantae</taxon>
        <taxon>Chlorophyta</taxon>
        <taxon>core chlorophytes</taxon>
        <taxon>Trebouxiophyceae</taxon>
        <taxon>Trebouxiophyceae incertae sedis</taxon>
        <taxon>Coccomyxaceae</taxon>
        <taxon>Coccomyxa</taxon>
        <taxon>Coccomyxa subellipsoidea</taxon>
    </lineage>
</organism>
<dbReference type="Proteomes" id="UP000007264">
    <property type="component" value="Unassembled WGS sequence"/>
</dbReference>
<dbReference type="EMBL" id="AGSI01000003">
    <property type="protein sequence ID" value="EIE25714.1"/>
    <property type="molecule type" value="Genomic_DNA"/>
</dbReference>
<comment type="caution">
    <text evidence="1">The sequence shown here is derived from an EMBL/GenBank/DDBJ whole genome shotgun (WGS) entry which is preliminary data.</text>
</comment>
<gene>
    <name evidence="1" type="ORF">COCSUDRAFT_52551</name>
</gene>
<dbReference type="AlphaFoldDB" id="I0Z4Z5"/>